<evidence type="ECO:0000256" key="1">
    <source>
        <dbReference type="SAM" id="Phobius"/>
    </source>
</evidence>
<accession>A0A0G1GSV5</accession>
<dbReference type="AlphaFoldDB" id="A0A0G1GSV5"/>
<evidence type="ECO:0000313" key="2">
    <source>
        <dbReference type="EMBL" id="KKT37670.1"/>
    </source>
</evidence>
<keyword evidence="1" id="KW-1133">Transmembrane helix</keyword>
<evidence type="ECO:0008006" key="4">
    <source>
        <dbReference type="Google" id="ProtNLM"/>
    </source>
</evidence>
<organism evidence="2 3">
    <name type="scientific">Candidatus Gottesmanbacteria bacterium GW2011_GWB1_44_11c</name>
    <dbReference type="NCBI Taxonomy" id="1618447"/>
    <lineage>
        <taxon>Bacteria</taxon>
        <taxon>Candidatus Gottesmaniibacteriota</taxon>
    </lineage>
</organism>
<dbReference type="EMBL" id="LCHM01000020">
    <property type="protein sequence ID" value="KKT37670.1"/>
    <property type="molecule type" value="Genomic_DNA"/>
</dbReference>
<evidence type="ECO:0000313" key="3">
    <source>
        <dbReference type="Proteomes" id="UP000034617"/>
    </source>
</evidence>
<reference evidence="2 3" key="1">
    <citation type="journal article" date="2015" name="Nature">
        <title>rRNA introns, odd ribosomes, and small enigmatic genomes across a large radiation of phyla.</title>
        <authorList>
            <person name="Brown C.T."/>
            <person name="Hug L.A."/>
            <person name="Thomas B.C."/>
            <person name="Sharon I."/>
            <person name="Castelle C.J."/>
            <person name="Singh A."/>
            <person name="Wilkins M.J."/>
            <person name="Williams K.H."/>
            <person name="Banfield J.F."/>
        </authorList>
    </citation>
    <scope>NUCLEOTIDE SEQUENCE [LARGE SCALE GENOMIC DNA]</scope>
</reference>
<comment type="caution">
    <text evidence="2">The sequence shown here is derived from an EMBL/GenBank/DDBJ whole genome shotgun (WGS) entry which is preliminary data.</text>
</comment>
<sequence>MLPSSFLFPPIVYTGSMDIDGKPETEKEPEVYLSWSSPSRLFKRRDAEFYKTIGAIVFLLTIILVFASEFVLVLAMLSIVFLVYVLSTVPPENVNHRITNLGIESAGHYYRWEELSEFWFDNQWGQALLMLKPLFGTRTVILLGEEKKDKVRELLAKHIPFREIPEKTWMDNASSWLSSKIPLERPSPQ</sequence>
<gene>
    <name evidence="2" type="ORF">UW22_C0020G0007</name>
</gene>
<protein>
    <recommendedName>
        <fullName evidence="4">DUF5673 domain-containing protein</fullName>
    </recommendedName>
</protein>
<keyword evidence="1" id="KW-0812">Transmembrane</keyword>
<keyword evidence="1" id="KW-0472">Membrane</keyword>
<feature type="transmembrane region" description="Helical" evidence="1">
    <location>
        <begin position="53"/>
        <end position="86"/>
    </location>
</feature>
<dbReference type="Proteomes" id="UP000034617">
    <property type="component" value="Unassembled WGS sequence"/>
</dbReference>
<proteinExistence type="predicted"/>
<name>A0A0G1GSV5_9BACT</name>